<evidence type="ECO:0000259" key="1">
    <source>
        <dbReference type="PROSITE" id="PS50006"/>
    </source>
</evidence>
<protein>
    <recommendedName>
        <fullName evidence="1">FHA domain-containing protein</fullName>
    </recommendedName>
</protein>
<organism evidence="2 3">
    <name type="scientific">Paramecium primaurelia</name>
    <dbReference type="NCBI Taxonomy" id="5886"/>
    <lineage>
        <taxon>Eukaryota</taxon>
        <taxon>Sar</taxon>
        <taxon>Alveolata</taxon>
        <taxon>Ciliophora</taxon>
        <taxon>Intramacronucleata</taxon>
        <taxon>Oligohymenophorea</taxon>
        <taxon>Peniculida</taxon>
        <taxon>Parameciidae</taxon>
        <taxon>Paramecium</taxon>
    </lineage>
</organism>
<dbReference type="PROSITE" id="PS50006">
    <property type="entry name" value="FHA_DOMAIN"/>
    <property type="match status" value="1"/>
</dbReference>
<keyword evidence="3" id="KW-1185">Reference proteome</keyword>
<reference evidence="2" key="1">
    <citation type="submission" date="2021-01" db="EMBL/GenBank/DDBJ databases">
        <authorList>
            <consortium name="Genoscope - CEA"/>
            <person name="William W."/>
        </authorList>
    </citation>
    <scope>NUCLEOTIDE SEQUENCE</scope>
</reference>
<comment type="caution">
    <text evidence="2">The sequence shown here is derived from an EMBL/GenBank/DDBJ whole genome shotgun (WGS) entry which is preliminary data.</text>
</comment>
<evidence type="ECO:0000313" key="3">
    <source>
        <dbReference type="Proteomes" id="UP000688137"/>
    </source>
</evidence>
<evidence type="ECO:0000313" key="2">
    <source>
        <dbReference type="EMBL" id="CAD8045326.1"/>
    </source>
</evidence>
<feature type="domain" description="FHA" evidence="1">
    <location>
        <begin position="139"/>
        <end position="171"/>
    </location>
</feature>
<dbReference type="AlphaFoldDB" id="A0A8S1JYK4"/>
<proteinExistence type="predicted"/>
<dbReference type="OMA" id="VCNDYFR"/>
<dbReference type="InterPro" id="IPR000253">
    <property type="entry name" value="FHA_dom"/>
</dbReference>
<dbReference type="Proteomes" id="UP000688137">
    <property type="component" value="Unassembled WGS sequence"/>
</dbReference>
<name>A0A8S1JYK4_PARPR</name>
<gene>
    <name evidence="2" type="ORF">PPRIM_AZ9-3.1.T0090353</name>
</gene>
<sequence length="456" mass="54261">MSNFDEENQENQENLNELELPINRQILSFLQLGIEQFNLILDNIPLIRNDTFFEEEDNSRLFPLTRLQLGRDRLSPREQAQNIQKYLQKRTIPIQNYKFDPRQPHIKVTQLRNINKNHQYFINEFGLIDSQKNTNSIDILIGRQYRQNKDIIPNDIILPEDRVISRLHCKIVCNDYFRKDQILDPLYAKILKVINLPSSIKFRISQFFEQPKIVQIQDLGSICGTYLRIFRQKPFLLQQDQKFSIGSDTCFNIIFNHRQNLKLKQIDEQWYSIIKHLSTLKYPKNMKFILVMINFSPVLKNLLNQQRISRLMNFIKSQVNTKYLYQLLNSLVKEYSLIGPLTYFQGQFRQILWIFLQEEEVKMIQRSIQIQYQENNVVQSILKTWIINDGLYDRDSANGTWISLQTAEQSEQKIESNLIEIHHNDEIKISDFILKLELFKGTKEGIGHIINNILHD</sequence>
<dbReference type="EMBL" id="CAJJDM010000006">
    <property type="protein sequence ID" value="CAD8045326.1"/>
    <property type="molecule type" value="Genomic_DNA"/>
</dbReference>
<accession>A0A8S1JYK4</accession>